<feature type="domain" description="HMA" evidence="3">
    <location>
        <begin position="2"/>
        <end position="68"/>
    </location>
</feature>
<keyword evidence="2" id="KW-0479">Metal-binding</keyword>
<dbReference type="PRINTS" id="PR00942">
    <property type="entry name" value="CUATPASEI"/>
</dbReference>
<reference evidence="4 5" key="1">
    <citation type="submission" date="2024-03" db="EMBL/GenBank/DDBJ databases">
        <title>A Dehalogenimonas Isolated from Estuarine Sediments Dihaloeliminates Chlorinated Alkanes.</title>
        <authorList>
            <person name="Yang Y."/>
            <person name="Wang H."/>
        </authorList>
    </citation>
    <scope>NUCLEOTIDE SEQUENCE [LARGE SCALE GENOMIC DNA]</scope>
    <source>
        <strain evidence="4 5">W</strain>
    </source>
</reference>
<evidence type="ECO:0000256" key="2">
    <source>
        <dbReference type="ARBA" id="ARBA00022723"/>
    </source>
</evidence>
<dbReference type="PROSITE" id="PS01047">
    <property type="entry name" value="HMA_1"/>
    <property type="match status" value="1"/>
</dbReference>
<dbReference type="CDD" id="cd00371">
    <property type="entry name" value="HMA"/>
    <property type="match status" value="1"/>
</dbReference>
<dbReference type="RefSeq" id="WP_338738296.1">
    <property type="nucleotide sequence ID" value="NZ_CP146612.1"/>
</dbReference>
<dbReference type="PANTHER" id="PTHR46594:SF4">
    <property type="entry name" value="P-TYPE CATION-TRANSPORTING ATPASE"/>
    <property type="match status" value="1"/>
</dbReference>
<evidence type="ECO:0000259" key="3">
    <source>
        <dbReference type="PROSITE" id="PS50846"/>
    </source>
</evidence>
<keyword evidence="5" id="KW-1185">Reference proteome</keyword>
<gene>
    <name evidence="4" type="ORF">V8247_02090</name>
</gene>
<sequence>MTTTTLTIKGMSCGNCVRHVESALKKQNGVAAVTVDLAAGQATVEFDPQATNLNTLKQAVTDAGYEATANDE</sequence>
<dbReference type="SUPFAM" id="SSF55008">
    <property type="entry name" value="HMA, heavy metal-associated domain"/>
    <property type="match status" value="1"/>
</dbReference>
<protein>
    <recommendedName>
        <fullName evidence="1">Copper chaperone CopZ</fullName>
    </recommendedName>
</protein>
<organism evidence="4 5">
    <name type="scientific">Candidatus Dehalogenimonas loeffleri</name>
    <dbReference type="NCBI Taxonomy" id="3127115"/>
    <lineage>
        <taxon>Bacteria</taxon>
        <taxon>Bacillati</taxon>
        <taxon>Chloroflexota</taxon>
        <taxon>Dehalococcoidia</taxon>
        <taxon>Dehalococcoidales</taxon>
        <taxon>Dehalococcoidaceae</taxon>
        <taxon>Dehalogenimonas</taxon>
    </lineage>
</organism>
<name>A0ABZ2J676_9CHLR</name>
<dbReference type="InterPro" id="IPR006121">
    <property type="entry name" value="HMA_dom"/>
</dbReference>
<dbReference type="InterPro" id="IPR036163">
    <property type="entry name" value="HMA_dom_sf"/>
</dbReference>
<accession>A0ABZ2J676</accession>
<dbReference type="EMBL" id="CP146612">
    <property type="protein sequence ID" value="WWX25783.1"/>
    <property type="molecule type" value="Genomic_DNA"/>
</dbReference>
<evidence type="ECO:0000256" key="1">
    <source>
        <dbReference type="ARBA" id="ARBA00015313"/>
    </source>
</evidence>
<proteinExistence type="predicted"/>
<dbReference type="Gene3D" id="3.30.70.100">
    <property type="match status" value="1"/>
</dbReference>
<dbReference type="Proteomes" id="UP001375370">
    <property type="component" value="Chromosome"/>
</dbReference>
<dbReference type="PROSITE" id="PS50846">
    <property type="entry name" value="HMA_2"/>
    <property type="match status" value="1"/>
</dbReference>
<dbReference type="PANTHER" id="PTHR46594">
    <property type="entry name" value="P-TYPE CATION-TRANSPORTING ATPASE"/>
    <property type="match status" value="1"/>
</dbReference>
<dbReference type="InterPro" id="IPR017969">
    <property type="entry name" value="Heavy-metal-associated_CS"/>
</dbReference>
<dbReference type="Pfam" id="PF00403">
    <property type="entry name" value="HMA"/>
    <property type="match status" value="1"/>
</dbReference>
<evidence type="ECO:0000313" key="5">
    <source>
        <dbReference type="Proteomes" id="UP001375370"/>
    </source>
</evidence>
<evidence type="ECO:0000313" key="4">
    <source>
        <dbReference type="EMBL" id="WWX25783.1"/>
    </source>
</evidence>